<sequence>MAIAGTESVDVAKESAQDDYILSHREKQIMRRIDLRLVLGAALGYSVNLMDRGNVGMAAIAGVTDVRRMLKDLDFVGYRYVCPVTPFKSQAPRVALMNRIKSLVVLMFFVTYVTFQPPSTILIRKIGPPKFLSVIIFSWGILMLGMGFAKTWSQVLAIRILLGVFAAGYFPGCMYLLSCWYLRYEVQKRFSVFYGVGCVASALAGILAFGLIQMDGVQGISGWRWIFIMEGVITVGLGILCYILIVDFPDKASRSWNFLTEEECAFVIRRIDRDRLDAEPEAFTLRRFLKPALDIKIWGFAVLFGCLTINTYAMAYFLPLILSDGMGFGVGASQCLSAPPWVFAVLVMFATAWVGDTIQRRVPVLLFNVCLSLIGLPMMGFLKGNAARYVGVFLTVAGANANVPACMAWQANNIRGQWTRAFSSATLIAFDGIGGIIASLVFEKDAPRYRPGVYTALGANIVFLLTVLSLALWYRHCNKKADRGELIIAGVAGFRYTI</sequence>
<evidence type="ECO:0000256" key="6">
    <source>
        <dbReference type="SAM" id="Phobius"/>
    </source>
</evidence>
<feature type="transmembrane region" description="Helical" evidence="6">
    <location>
        <begin position="362"/>
        <end position="382"/>
    </location>
</feature>
<dbReference type="GeneID" id="81437510"/>
<accession>A0A9W9VDD4</accession>
<name>A0A9W9VDD4_9EURO</name>
<dbReference type="InterPro" id="IPR011701">
    <property type="entry name" value="MFS"/>
</dbReference>
<comment type="caution">
    <text evidence="8">The sequence shown here is derived from an EMBL/GenBank/DDBJ whole genome shotgun (WGS) entry which is preliminary data.</text>
</comment>
<dbReference type="InterPro" id="IPR020846">
    <property type="entry name" value="MFS_dom"/>
</dbReference>
<dbReference type="Gene3D" id="1.20.1250.20">
    <property type="entry name" value="MFS general substrate transporter like domains"/>
    <property type="match status" value="2"/>
</dbReference>
<keyword evidence="4 6" id="KW-1133">Transmembrane helix</keyword>
<dbReference type="Proteomes" id="UP001147782">
    <property type="component" value="Unassembled WGS sequence"/>
</dbReference>
<dbReference type="RefSeq" id="XP_056556856.1">
    <property type="nucleotide sequence ID" value="XM_056698331.1"/>
</dbReference>
<gene>
    <name evidence="8" type="ORF">N7496_005402</name>
</gene>
<comment type="subcellular location">
    <subcellularLocation>
        <location evidence="1">Membrane</location>
        <topology evidence="1">Multi-pass membrane protein</topology>
    </subcellularLocation>
</comment>
<feature type="transmembrane region" description="Helical" evidence="6">
    <location>
        <begin position="155"/>
        <end position="180"/>
    </location>
</feature>
<keyword evidence="2" id="KW-0813">Transport</keyword>
<proteinExistence type="predicted"/>
<evidence type="ECO:0000313" key="8">
    <source>
        <dbReference type="EMBL" id="KAJ5377993.1"/>
    </source>
</evidence>
<reference evidence="8" key="1">
    <citation type="submission" date="2022-11" db="EMBL/GenBank/DDBJ databases">
        <authorList>
            <person name="Petersen C."/>
        </authorList>
    </citation>
    <scope>NUCLEOTIDE SEQUENCE</scope>
    <source>
        <strain evidence="8">IBT 29864</strain>
    </source>
</reference>
<feature type="transmembrane region" description="Helical" evidence="6">
    <location>
        <begin position="421"/>
        <end position="442"/>
    </location>
</feature>
<protein>
    <recommendedName>
        <fullName evidence="7">Major facilitator superfamily (MFS) profile domain-containing protein</fullName>
    </recommendedName>
</protein>
<feature type="transmembrane region" description="Helical" evidence="6">
    <location>
        <begin position="225"/>
        <end position="245"/>
    </location>
</feature>
<feature type="transmembrane region" description="Helical" evidence="6">
    <location>
        <begin position="388"/>
        <end position="409"/>
    </location>
</feature>
<evidence type="ECO:0000256" key="3">
    <source>
        <dbReference type="ARBA" id="ARBA00022692"/>
    </source>
</evidence>
<dbReference type="Pfam" id="PF07690">
    <property type="entry name" value="MFS_1"/>
    <property type="match status" value="1"/>
</dbReference>
<feature type="transmembrane region" description="Helical" evidence="6">
    <location>
        <begin position="454"/>
        <end position="474"/>
    </location>
</feature>
<evidence type="ECO:0000259" key="7">
    <source>
        <dbReference type="PROSITE" id="PS50850"/>
    </source>
</evidence>
<evidence type="ECO:0000313" key="9">
    <source>
        <dbReference type="Proteomes" id="UP001147782"/>
    </source>
</evidence>
<evidence type="ECO:0000256" key="5">
    <source>
        <dbReference type="ARBA" id="ARBA00023136"/>
    </source>
</evidence>
<keyword evidence="5 6" id="KW-0472">Membrane</keyword>
<evidence type="ECO:0000256" key="2">
    <source>
        <dbReference type="ARBA" id="ARBA00022448"/>
    </source>
</evidence>
<dbReference type="AlphaFoldDB" id="A0A9W9VDD4"/>
<feature type="transmembrane region" description="Helical" evidence="6">
    <location>
        <begin position="338"/>
        <end position="355"/>
    </location>
</feature>
<keyword evidence="9" id="KW-1185">Reference proteome</keyword>
<dbReference type="GO" id="GO:0022857">
    <property type="term" value="F:transmembrane transporter activity"/>
    <property type="evidence" value="ECO:0007669"/>
    <property type="project" value="InterPro"/>
</dbReference>
<evidence type="ECO:0000256" key="4">
    <source>
        <dbReference type="ARBA" id="ARBA00022989"/>
    </source>
</evidence>
<dbReference type="PANTHER" id="PTHR43791:SF47">
    <property type="entry name" value="MAJOR FACILITATOR SUPERFAMILY (MFS) PROFILE DOMAIN-CONTAINING PROTEIN-RELATED"/>
    <property type="match status" value="1"/>
</dbReference>
<dbReference type="PANTHER" id="PTHR43791">
    <property type="entry name" value="PERMEASE-RELATED"/>
    <property type="match status" value="1"/>
</dbReference>
<keyword evidence="3 6" id="KW-0812">Transmembrane</keyword>
<feature type="transmembrane region" description="Helical" evidence="6">
    <location>
        <begin position="96"/>
        <end position="115"/>
    </location>
</feature>
<feature type="domain" description="Major facilitator superfamily (MFS) profile" evidence="7">
    <location>
        <begin position="37"/>
        <end position="478"/>
    </location>
</feature>
<dbReference type="OrthoDB" id="3639251at2759"/>
<dbReference type="PROSITE" id="PS50850">
    <property type="entry name" value="MFS"/>
    <property type="match status" value="1"/>
</dbReference>
<reference evidence="8" key="2">
    <citation type="journal article" date="2023" name="IMA Fungus">
        <title>Comparative genomic study of the Penicillium genus elucidates a diverse pangenome and 15 lateral gene transfer events.</title>
        <authorList>
            <person name="Petersen C."/>
            <person name="Sorensen T."/>
            <person name="Nielsen M.R."/>
            <person name="Sondergaard T.E."/>
            <person name="Sorensen J.L."/>
            <person name="Fitzpatrick D.A."/>
            <person name="Frisvad J.C."/>
            <person name="Nielsen K.L."/>
        </authorList>
    </citation>
    <scope>NUCLEOTIDE SEQUENCE</scope>
    <source>
        <strain evidence="8">IBT 29864</strain>
    </source>
</reference>
<dbReference type="FunFam" id="1.20.1250.20:FF:000779">
    <property type="entry name" value="Phthalate transporter, putative"/>
    <property type="match status" value="1"/>
</dbReference>
<feature type="transmembrane region" description="Helical" evidence="6">
    <location>
        <begin position="297"/>
        <end position="318"/>
    </location>
</feature>
<dbReference type="EMBL" id="JAPZBS010000004">
    <property type="protein sequence ID" value="KAJ5377993.1"/>
    <property type="molecule type" value="Genomic_DNA"/>
</dbReference>
<feature type="transmembrane region" description="Helical" evidence="6">
    <location>
        <begin position="192"/>
        <end position="213"/>
    </location>
</feature>
<dbReference type="InterPro" id="IPR036259">
    <property type="entry name" value="MFS_trans_sf"/>
</dbReference>
<dbReference type="SUPFAM" id="SSF103473">
    <property type="entry name" value="MFS general substrate transporter"/>
    <property type="match status" value="1"/>
</dbReference>
<organism evidence="8 9">
    <name type="scientific">Penicillium cataractarum</name>
    <dbReference type="NCBI Taxonomy" id="2100454"/>
    <lineage>
        <taxon>Eukaryota</taxon>
        <taxon>Fungi</taxon>
        <taxon>Dikarya</taxon>
        <taxon>Ascomycota</taxon>
        <taxon>Pezizomycotina</taxon>
        <taxon>Eurotiomycetes</taxon>
        <taxon>Eurotiomycetidae</taxon>
        <taxon>Eurotiales</taxon>
        <taxon>Aspergillaceae</taxon>
        <taxon>Penicillium</taxon>
    </lineage>
</organism>
<evidence type="ECO:0000256" key="1">
    <source>
        <dbReference type="ARBA" id="ARBA00004141"/>
    </source>
</evidence>
<feature type="transmembrane region" description="Helical" evidence="6">
    <location>
        <begin position="131"/>
        <end position="149"/>
    </location>
</feature>
<dbReference type="GO" id="GO:0016020">
    <property type="term" value="C:membrane"/>
    <property type="evidence" value="ECO:0007669"/>
    <property type="project" value="UniProtKB-SubCell"/>
</dbReference>